<feature type="region of interest" description="Disordered" evidence="1">
    <location>
        <begin position="1"/>
        <end position="49"/>
    </location>
</feature>
<evidence type="ECO:0000313" key="2">
    <source>
        <dbReference type="EMBL" id="KAK4212214.1"/>
    </source>
</evidence>
<feature type="region of interest" description="Disordered" evidence="1">
    <location>
        <begin position="178"/>
        <end position="211"/>
    </location>
</feature>
<feature type="compositionally biased region" description="Low complexity" evidence="1">
    <location>
        <begin position="74"/>
        <end position="85"/>
    </location>
</feature>
<proteinExistence type="predicted"/>
<evidence type="ECO:0000256" key="1">
    <source>
        <dbReference type="SAM" id="MobiDB-lite"/>
    </source>
</evidence>
<gene>
    <name evidence="2" type="ORF">QBC37DRAFT_466224</name>
</gene>
<name>A0AAN7B6L2_9PEZI</name>
<sequence length="401" mass="43601">MAWDSKSTRRRQNSTASGSSSRSLPLHPRQQSRQVTQPKSAHVEDPFLHDFSSPSFDPAAYLNATLPPLQTSPTSRTASQNAAASTTAAMPLSDLSLQAQSLLSQLNAHTTRLTTTMTQLTDEILRSGSRLAYEVELLRGETLSLAEALTEGLQDDVVKFVPGGLQDRMVDSKATTAIESQGAVSSHQRRLSVAAPSTPDPAAAAGPVAPNDPSYISQLRTLTLVRSRLDSVIKTFGDAMEFVFPPSEMSVSSSFLSVSAPDAGGQNHSTEEKGQQVLKSLREEISAKLNQSSDPIKGIEKAAKRVEQLKELNLVWKGTAEEKGRAKFIESLARMVEDKHKELLREIEQQQQLSSLRRDTGKGEPESSSRKTSMEDNNQAENKGYGGYGLMSHLQKLRSGL</sequence>
<feature type="compositionally biased region" description="Low complexity" evidence="1">
    <location>
        <begin position="194"/>
        <end position="211"/>
    </location>
</feature>
<reference evidence="2" key="1">
    <citation type="journal article" date="2023" name="Mol. Phylogenet. Evol.">
        <title>Genome-scale phylogeny and comparative genomics of the fungal order Sordariales.</title>
        <authorList>
            <person name="Hensen N."/>
            <person name="Bonometti L."/>
            <person name="Westerberg I."/>
            <person name="Brannstrom I.O."/>
            <person name="Guillou S."/>
            <person name="Cros-Aarteil S."/>
            <person name="Calhoun S."/>
            <person name="Haridas S."/>
            <person name="Kuo A."/>
            <person name="Mondo S."/>
            <person name="Pangilinan J."/>
            <person name="Riley R."/>
            <person name="LaButti K."/>
            <person name="Andreopoulos B."/>
            <person name="Lipzen A."/>
            <person name="Chen C."/>
            <person name="Yan M."/>
            <person name="Daum C."/>
            <person name="Ng V."/>
            <person name="Clum A."/>
            <person name="Steindorff A."/>
            <person name="Ohm R.A."/>
            <person name="Martin F."/>
            <person name="Silar P."/>
            <person name="Natvig D.O."/>
            <person name="Lalanne C."/>
            <person name="Gautier V."/>
            <person name="Ament-Velasquez S.L."/>
            <person name="Kruys A."/>
            <person name="Hutchinson M.I."/>
            <person name="Powell A.J."/>
            <person name="Barry K."/>
            <person name="Miller A.N."/>
            <person name="Grigoriev I.V."/>
            <person name="Debuchy R."/>
            <person name="Gladieux P."/>
            <person name="Hiltunen Thoren M."/>
            <person name="Johannesson H."/>
        </authorList>
    </citation>
    <scope>NUCLEOTIDE SEQUENCE</scope>
    <source>
        <strain evidence="2">PSN293</strain>
    </source>
</reference>
<dbReference type="EMBL" id="MU858132">
    <property type="protein sequence ID" value="KAK4212214.1"/>
    <property type="molecule type" value="Genomic_DNA"/>
</dbReference>
<dbReference type="AlphaFoldDB" id="A0AAN7B6L2"/>
<evidence type="ECO:0000313" key="3">
    <source>
        <dbReference type="Proteomes" id="UP001301769"/>
    </source>
</evidence>
<feature type="compositionally biased region" description="Basic and acidic residues" evidence="1">
    <location>
        <begin position="356"/>
        <end position="374"/>
    </location>
</feature>
<keyword evidence="3" id="KW-1185">Reference proteome</keyword>
<feature type="region of interest" description="Disordered" evidence="1">
    <location>
        <begin position="62"/>
        <end position="85"/>
    </location>
</feature>
<protein>
    <submittedName>
        <fullName evidence="2">Uncharacterized protein</fullName>
    </submittedName>
</protein>
<comment type="caution">
    <text evidence="2">The sequence shown here is derived from an EMBL/GenBank/DDBJ whole genome shotgun (WGS) entry which is preliminary data.</text>
</comment>
<feature type="region of interest" description="Disordered" evidence="1">
    <location>
        <begin position="350"/>
        <end position="389"/>
    </location>
</feature>
<organism evidence="2 3">
    <name type="scientific">Rhypophila decipiens</name>
    <dbReference type="NCBI Taxonomy" id="261697"/>
    <lineage>
        <taxon>Eukaryota</taxon>
        <taxon>Fungi</taxon>
        <taxon>Dikarya</taxon>
        <taxon>Ascomycota</taxon>
        <taxon>Pezizomycotina</taxon>
        <taxon>Sordariomycetes</taxon>
        <taxon>Sordariomycetidae</taxon>
        <taxon>Sordariales</taxon>
        <taxon>Naviculisporaceae</taxon>
        <taxon>Rhypophila</taxon>
    </lineage>
</organism>
<reference evidence="2" key="2">
    <citation type="submission" date="2023-05" db="EMBL/GenBank/DDBJ databases">
        <authorList>
            <consortium name="Lawrence Berkeley National Laboratory"/>
            <person name="Steindorff A."/>
            <person name="Hensen N."/>
            <person name="Bonometti L."/>
            <person name="Westerberg I."/>
            <person name="Brannstrom I.O."/>
            <person name="Guillou S."/>
            <person name="Cros-Aarteil S."/>
            <person name="Calhoun S."/>
            <person name="Haridas S."/>
            <person name="Kuo A."/>
            <person name="Mondo S."/>
            <person name="Pangilinan J."/>
            <person name="Riley R."/>
            <person name="Labutti K."/>
            <person name="Andreopoulos B."/>
            <person name="Lipzen A."/>
            <person name="Chen C."/>
            <person name="Yanf M."/>
            <person name="Daum C."/>
            <person name="Ng V."/>
            <person name="Clum A."/>
            <person name="Ohm R."/>
            <person name="Martin F."/>
            <person name="Silar P."/>
            <person name="Natvig D."/>
            <person name="Lalanne C."/>
            <person name="Gautier V."/>
            <person name="Ament-Velasquez S.L."/>
            <person name="Kruys A."/>
            <person name="Hutchinson M.I."/>
            <person name="Powell A.J."/>
            <person name="Barry K."/>
            <person name="Miller A.N."/>
            <person name="Grigoriev I.V."/>
            <person name="Debuchy R."/>
            <person name="Gladieux P."/>
            <person name="Thoren M.H."/>
            <person name="Johannesson H."/>
        </authorList>
    </citation>
    <scope>NUCLEOTIDE SEQUENCE</scope>
    <source>
        <strain evidence="2">PSN293</strain>
    </source>
</reference>
<feature type="compositionally biased region" description="Polar residues" evidence="1">
    <location>
        <begin position="13"/>
        <end position="39"/>
    </location>
</feature>
<dbReference type="Gene3D" id="6.10.250.2790">
    <property type="match status" value="1"/>
</dbReference>
<dbReference type="Proteomes" id="UP001301769">
    <property type="component" value="Unassembled WGS sequence"/>
</dbReference>
<accession>A0AAN7B6L2</accession>